<organism evidence="2">
    <name type="scientific">marine sediment metagenome</name>
    <dbReference type="NCBI Taxonomy" id="412755"/>
    <lineage>
        <taxon>unclassified sequences</taxon>
        <taxon>metagenomes</taxon>
        <taxon>ecological metagenomes</taxon>
    </lineage>
</organism>
<dbReference type="PANTHER" id="PTHR36837">
    <property type="entry name" value="POLY(3-HYDROXYALKANOATE) POLYMERASE SUBUNIT PHAC"/>
    <property type="match status" value="1"/>
</dbReference>
<dbReference type="InterPro" id="IPR051321">
    <property type="entry name" value="PHA/PHB_synthase"/>
</dbReference>
<evidence type="ECO:0000313" key="2">
    <source>
        <dbReference type="EMBL" id="KKN11019.1"/>
    </source>
</evidence>
<name>A0A0F9MZ86_9ZZZZ</name>
<accession>A0A0F9MZ86</accession>
<dbReference type="InterPro" id="IPR029058">
    <property type="entry name" value="AB_hydrolase_fold"/>
</dbReference>
<sequence>MATVRTPETSPLAEILDTEVIRRNLDRVQRGMDVLLNREPPPVGATPRDVLYAKGTQRLYRYRPLTDEVYRIPVVLVMSLISKPYILDLSPGQSLVEYLLREGFDVFMVDWGVPRPEDKRLGLDYYVLEALPRNVEEVQKVTGEREITMLGYCMGGLWVLMYNGIFHDAPVANIVCAATPVDFDGMGLLKRWSDRRWFDVDRLVDALGNIPPDFIFRSFEMLRPAQRWATYARLTDNLWNELWVKNYRLFDRWVNDQIPFPGETYRQLTKELMWENKLMEGRLSIGGRRVDTTAITCPILHMMAEHDHIAPFDATRPLTSLVGSEDKEDVILKGGHVSLVAGRNAWFRLWPKISEWLGVRSV</sequence>
<comment type="caution">
    <text evidence="2">The sequence shown here is derived from an EMBL/GenBank/DDBJ whole genome shotgun (WGS) entry which is preliminary data.</text>
</comment>
<feature type="domain" description="AB hydrolase-1" evidence="1">
    <location>
        <begin position="95"/>
        <end position="339"/>
    </location>
</feature>
<dbReference type="PANTHER" id="PTHR36837:SF2">
    <property type="entry name" value="POLY(3-HYDROXYALKANOATE) POLYMERASE SUBUNIT PHAC"/>
    <property type="match status" value="1"/>
</dbReference>
<gene>
    <name evidence="2" type="ORF">LCGC14_1030770</name>
</gene>
<dbReference type="AlphaFoldDB" id="A0A0F9MZ86"/>
<proteinExistence type="predicted"/>
<dbReference type="InterPro" id="IPR000073">
    <property type="entry name" value="AB_hydrolase_1"/>
</dbReference>
<dbReference type="EMBL" id="LAZR01004182">
    <property type="protein sequence ID" value="KKN11019.1"/>
    <property type="molecule type" value="Genomic_DNA"/>
</dbReference>
<reference evidence="2" key="1">
    <citation type="journal article" date="2015" name="Nature">
        <title>Complex archaea that bridge the gap between prokaryotes and eukaryotes.</title>
        <authorList>
            <person name="Spang A."/>
            <person name="Saw J.H."/>
            <person name="Jorgensen S.L."/>
            <person name="Zaremba-Niedzwiedzka K."/>
            <person name="Martijn J."/>
            <person name="Lind A.E."/>
            <person name="van Eijk R."/>
            <person name="Schleper C."/>
            <person name="Guy L."/>
            <person name="Ettema T.J."/>
        </authorList>
    </citation>
    <scope>NUCLEOTIDE SEQUENCE</scope>
</reference>
<dbReference type="Gene3D" id="3.40.50.1820">
    <property type="entry name" value="alpha/beta hydrolase"/>
    <property type="match status" value="1"/>
</dbReference>
<dbReference type="Pfam" id="PF00561">
    <property type="entry name" value="Abhydrolase_1"/>
    <property type="match status" value="1"/>
</dbReference>
<evidence type="ECO:0000259" key="1">
    <source>
        <dbReference type="Pfam" id="PF00561"/>
    </source>
</evidence>
<dbReference type="SUPFAM" id="SSF53474">
    <property type="entry name" value="alpha/beta-Hydrolases"/>
    <property type="match status" value="1"/>
</dbReference>
<protein>
    <recommendedName>
        <fullName evidence="1">AB hydrolase-1 domain-containing protein</fullName>
    </recommendedName>
</protein>